<dbReference type="PANTHER" id="PTHR11214:SF21">
    <property type="entry name" value="LACTOSYLCERAMIDE 1,3-N-ACETYL-BETA-D-GLUCOSAMINYLTRANSFERASE"/>
    <property type="match status" value="1"/>
</dbReference>
<dbReference type="STRING" id="99883.ENSTNIP00000023091"/>
<dbReference type="PANTHER" id="PTHR11214">
    <property type="entry name" value="BETA-1,3-N-ACETYLGLUCOSAMINYLTRANSFERASE"/>
    <property type="match status" value="1"/>
</dbReference>
<evidence type="ECO:0000256" key="11">
    <source>
        <dbReference type="ARBA" id="ARBA00023180"/>
    </source>
</evidence>
<comment type="subcellular location">
    <subcellularLocation>
        <location evidence="1 14">Golgi apparatus membrane</location>
        <topology evidence="1 14">Single-pass type II membrane protein</topology>
    </subcellularLocation>
</comment>
<feature type="non-terminal residue" evidence="15">
    <location>
        <position position="1"/>
    </location>
</feature>
<proteinExistence type="inferred from homology"/>
<keyword evidence="7" id="KW-0735">Signal-anchor</keyword>
<keyword evidence="11" id="KW-0325">Glycoprotein</keyword>
<keyword evidence="5" id="KW-0808">Transferase</keyword>
<dbReference type="Ensembl" id="ENSTNIT00000023333.1">
    <property type="protein sequence ID" value="ENSTNIP00000023091.1"/>
    <property type="gene ID" value="ENSTNIG00000019824.1"/>
</dbReference>
<comment type="similarity">
    <text evidence="3 14">Belongs to the glycosyltransferase 31 family.</text>
</comment>
<dbReference type="GO" id="GO:0006493">
    <property type="term" value="P:protein O-linked glycosylation"/>
    <property type="evidence" value="ECO:0007669"/>
    <property type="project" value="TreeGrafter"/>
</dbReference>
<sequence>PQARFFMSADDDIFGHTPNLINYLHRQLGARGLWVGHVHKGAPPVRYKKSKYHVPEELYPWPSYPDYTAGAGYVLSADVAAKIYRATLALNTSMYIDDVFMGICAKSMGVFPQDHAFFSGEGKAPNHPCLYGHMITSHGHTSDVRTLWRSATDPLVRYSSRGCGERSVLHGGEGHVAVQATPPEHLLLPRCLLLTAERPRWSAASSKKPA</sequence>
<name>Q4RD95_TETNG</name>
<dbReference type="GO" id="GO:0000139">
    <property type="term" value="C:Golgi membrane"/>
    <property type="evidence" value="ECO:0007669"/>
    <property type="project" value="UniProtKB-SubCell"/>
</dbReference>
<dbReference type="KEGG" id="tng:GSTEN00038809G001"/>
<dbReference type="HOGENOM" id="CLU_1471525_0_0_1"/>
<accession>Q4RD95</accession>
<evidence type="ECO:0000313" key="16">
    <source>
        <dbReference type="Ensembl" id="ENSTNIP00000023091.1"/>
    </source>
</evidence>
<dbReference type="Gene3D" id="3.90.550.50">
    <property type="match status" value="1"/>
</dbReference>
<keyword evidence="8" id="KW-1133">Transmembrane helix</keyword>
<gene>
    <name evidence="16" type="primary">B3GNT5</name>
    <name evidence="15" type="ORF">GSTENG00038809001</name>
</gene>
<dbReference type="OrthoDB" id="115198at2759"/>
<comment type="pathway">
    <text evidence="2">Protein modification; protein glycosylation.</text>
</comment>
<dbReference type="AlphaFoldDB" id="Q4RD95"/>
<reference evidence="15" key="2">
    <citation type="submission" date="2004-02" db="EMBL/GenBank/DDBJ databases">
        <authorList>
            <consortium name="Genoscope"/>
            <consortium name="Whitehead Institute Centre for Genome Research"/>
        </authorList>
    </citation>
    <scope>NUCLEOTIDE SEQUENCE</scope>
</reference>
<dbReference type="EMBL" id="CAAE01017052">
    <property type="protein sequence ID" value="CAG13637.1"/>
    <property type="molecule type" value="Genomic_DNA"/>
</dbReference>
<evidence type="ECO:0000313" key="15">
    <source>
        <dbReference type="EMBL" id="CAG13637.1"/>
    </source>
</evidence>
<reference evidence="16" key="3">
    <citation type="submission" date="2025-05" db="UniProtKB">
        <authorList>
            <consortium name="Ensembl"/>
        </authorList>
    </citation>
    <scope>IDENTIFICATION</scope>
</reference>
<evidence type="ECO:0000256" key="14">
    <source>
        <dbReference type="RuleBase" id="RU363063"/>
    </source>
</evidence>
<evidence type="ECO:0000256" key="1">
    <source>
        <dbReference type="ARBA" id="ARBA00004323"/>
    </source>
</evidence>
<evidence type="ECO:0000256" key="4">
    <source>
        <dbReference type="ARBA" id="ARBA00022676"/>
    </source>
</evidence>
<keyword evidence="6" id="KW-0812">Transmembrane</keyword>
<protein>
    <recommendedName>
        <fullName evidence="14">Hexosyltransferase</fullName>
        <ecNumber evidence="14">2.4.1.-</ecNumber>
    </recommendedName>
</protein>
<evidence type="ECO:0000256" key="8">
    <source>
        <dbReference type="ARBA" id="ARBA00022989"/>
    </source>
</evidence>
<evidence type="ECO:0000256" key="9">
    <source>
        <dbReference type="ARBA" id="ARBA00023034"/>
    </source>
</evidence>
<dbReference type="GeneTree" id="ENSGT00940000159676"/>
<dbReference type="Pfam" id="PF01762">
    <property type="entry name" value="Galactosyl_T"/>
    <property type="match status" value="1"/>
</dbReference>
<evidence type="ECO:0000256" key="10">
    <source>
        <dbReference type="ARBA" id="ARBA00023136"/>
    </source>
</evidence>
<organism evidence="15">
    <name type="scientific">Tetraodon nigroviridis</name>
    <name type="common">Spotted green pufferfish</name>
    <name type="synonym">Chelonodon nigroviridis</name>
    <dbReference type="NCBI Taxonomy" id="99883"/>
    <lineage>
        <taxon>Eukaryota</taxon>
        <taxon>Metazoa</taxon>
        <taxon>Chordata</taxon>
        <taxon>Craniata</taxon>
        <taxon>Vertebrata</taxon>
        <taxon>Euteleostomi</taxon>
        <taxon>Actinopterygii</taxon>
        <taxon>Neopterygii</taxon>
        <taxon>Teleostei</taxon>
        <taxon>Neoteleostei</taxon>
        <taxon>Acanthomorphata</taxon>
        <taxon>Eupercaria</taxon>
        <taxon>Tetraodontiformes</taxon>
        <taxon>Tetradontoidea</taxon>
        <taxon>Tetraodontidae</taxon>
        <taxon>Tetraodon</taxon>
    </lineage>
</organism>
<evidence type="ECO:0000256" key="3">
    <source>
        <dbReference type="ARBA" id="ARBA00008661"/>
    </source>
</evidence>
<comment type="catalytic activity">
    <reaction evidence="12">
        <text>a neolactoside nLc4Cer(d18:1(4E)) + UDP-N-acetyl-alpha-D-glucosamine = a neolactoside IV(3)-beta-GlcNAc-nLc4Cer(d18:1(4E)) + UDP + H(+)</text>
        <dbReference type="Rhea" id="RHEA:23004"/>
        <dbReference type="ChEBI" id="CHEBI:15378"/>
        <dbReference type="ChEBI" id="CHEBI:17006"/>
        <dbReference type="ChEBI" id="CHEBI:57705"/>
        <dbReference type="ChEBI" id="CHEBI:58223"/>
        <dbReference type="ChEBI" id="CHEBI:142448"/>
    </reaction>
    <physiologicalReaction direction="left-to-right" evidence="12">
        <dbReference type="Rhea" id="RHEA:23005"/>
    </physiologicalReaction>
</comment>
<evidence type="ECO:0000256" key="12">
    <source>
        <dbReference type="ARBA" id="ARBA00048750"/>
    </source>
</evidence>
<dbReference type="Proteomes" id="UP000007303">
    <property type="component" value="Unassembled WGS sequence"/>
</dbReference>
<evidence type="ECO:0000313" key="17">
    <source>
        <dbReference type="Proteomes" id="UP000007303"/>
    </source>
</evidence>
<evidence type="ECO:0000256" key="2">
    <source>
        <dbReference type="ARBA" id="ARBA00004922"/>
    </source>
</evidence>
<dbReference type="EC" id="2.4.1.-" evidence="14"/>
<evidence type="ECO:0000256" key="7">
    <source>
        <dbReference type="ARBA" id="ARBA00022968"/>
    </source>
</evidence>
<evidence type="ECO:0000256" key="6">
    <source>
        <dbReference type="ARBA" id="ARBA00022692"/>
    </source>
</evidence>
<keyword evidence="4 14" id="KW-0328">Glycosyltransferase</keyword>
<keyword evidence="9 14" id="KW-0333">Golgi apparatus</keyword>
<comment type="catalytic activity">
    <reaction evidence="13">
        <text>a beta-D-Gal-(1-&gt;4)-beta-D-Glc-(1&lt;-&gt;1)-Cer(d18:1(4E)) + UDP-N-acetyl-alpha-D-glucosamine = a beta-D-GlcNAc-(1-&gt;3)-beta-D-Gal-(1-&gt;4)-beta-D-Glc-(1&lt;-&gt;1)-Cer(d18:1(4E)) + UDP + H(+)</text>
        <dbReference type="Rhea" id="RHEA:13905"/>
        <dbReference type="ChEBI" id="CHEBI:15378"/>
        <dbReference type="ChEBI" id="CHEBI:17103"/>
        <dbReference type="ChEBI" id="CHEBI:17950"/>
        <dbReference type="ChEBI" id="CHEBI:57705"/>
        <dbReference type="ChEBI" id="CHEBI:58223"/>
        <dbReference type="EC" id="2.4.1.206"/>
    </reaction>
    <physiologicalReaction direction="left-to-right" evidence="13">
        <dbReference type="Rhea" id="RHEA:13906"/>
    </physiologicalReaction>
</comment>
<keyword evidence="10" id="KW-0472">Membrane</keyword>
<evidence type="ECO:0000256" key="13">
    <source>
        <dbReference type="ARBA" id="ARBA00049239"/>
    </source>
</evidence>
<reference evidence="15 17" key="1">
    <citation type="journal article" date="2004" name="Nature">
        <title>Genome duplication in the teleost fish Tetraodon nigroviridis reveals the early vertebrate proto-karyotype.</title>
        <authorList>
            <person name="Jaillon O."/>
            <person name="Aury J.-M."/>
            <person name="Brunet F."/>
            <person name="Petit J.-L."/>
            <person name="Stange-Thomann N."/>
            <person name="Mauceli E."/>
            <person name="Bouneau L."/>
            <person name="Fischer C."/>
            <person name="Ozouf-Costaz C."/>
            <person name="Bernot A."/>
            <person name="Nicaud S."/>
            <person name="Jaffe D."/>
            <person name="Fisher S."/>
            <person name="Lutfalla G."/>
            <person name="Dossat C."/>
            <person name="Segurens B."/>
            <person name="Dasilva C."/>
            <person name="Salanoubat M."/>
            <person name="Levy M."/>
            <person name="Boudet N."/>
            <person name="Castellano S."/>
            <person name="Anthouard V."/>
            <person name="Jubin C."/>
            <person name="Castelli V."/>
            <person name="Katinka M."/>
            <person name="Vacherie B."/>
            <person name="Biemont C."/>
            <person name="Skalli Z."/>
            <person name="Cattolico L."/>
            <person name="Poulain J."/>
            <person name="De Berardinis V."/>
            <person name="Cruaud C."/>
            <person name="Duprat S."/>
            <person name="Brottier P."/>
            <person name="Coutanceau J.-P."/>
            <person name="Gouzy J."/>
            <person name="Parra G."/>
            <person name="Lardier G."/>
            <person name="Chapple C."/>
            <person name="McKernan K.J."/>
            <person name="McEwan P."/>
            <person name="Bosak S."/>
            <person name="Kellis M."/>
            <person name="Volff J.-N."/>
            <person name="Guigo R."/>
            <person name="Zody M.C."/>
            <person name="Mesirov J."/>
            <person name="Lindblad-Toh K."/>
            <person name="Birren B."/>
            <person name="Nusbaum C."/>
            <person name="Kahn D."/>
            <person name="Robinson-Rechavi M."/>
            <person name="Laudet V."/>
            <person name="Schachter V."/>
            <person name="Quetier F."/>
            <person name="Saurin W."/>
            <person name="Scarpelli C."/>
            <person name="Wincker P."/>
            <person name="Lander E.S."/>
            <person name="Weissenbach J."/>
            <person name="Roest Crollius H."/>
        </authorList>
    </citation>
    <scope>NUCLEOTIDE SEQUENCE [LARGE SCALE GENOMIC DNA]</scope>
</reference>
<dbReference type="GO" id="GO:0047256">
    <property type="term" value="F:lactosylceramide 1,3-N-acetyl-beta-D-glucosaminyltransferase activity"/>
    <property type="evidence" value="ECO:0007669"/>
    <property type="project" value="UniProtKB-EC"/>
</dbReference>
<keyword evidence="17" id="KW-1185">Reference proteome</keyword>
<evidence type="ECO:0000256" key="5">
    <source>
        <dbReference type="ARBA" id="ARBA00022679"/>
    </source>
</evidence>
<dbReference type="InterPro" id="IPR002659">
    <property type="entry name" value="Glyco_trans_31"/>
</dbReference>
<dbReference type="OMA" id="NAYCAHA"/>